<dbReference type="InterPro" id="IPR015421">
    <property type="entry name" value="PyrdxlP-dep_Trfase_major"/>
</dbReference>
<gene>
    <name evidence="5" type="ORF">PVAR5_2079</name>
</gene>
<name>V5FAN3_BYSSN</name>
<dbReference type="EMBL" id="BAUL01000057">
    <property type="protein sequence ID" value="GAD93469.1"/>
    <property type="molecule type" value="Genomic_DNA"/>
</dbReference>
<sequence>MADDLVSDLACRVAVLVVAAPQRRFVQLGSVGPRTRRREYEMNEGIEVELRRIAWYNISQPGGDGSNRQPECLDESLRAWVPAGPAGAGRTRDAFRDVQEGREAIRSSIKSALRSSIQRWRPLFSVYDKTFSHEDSACRRAIMVKLEAFAVEQWMDKYETTAKYNIAETCSASISVDDLREISEDKSTNPLALSTKKLTYGPIRGSDKLRQNLANLYSVKTPSPLPRDNILITAGAIQANFLVLYTLVGPGDHVICHYPTYQQLYSVPQSLGAEVSLWKSKETDGWRLDLKELESLIKPNTKLIILNNPQNPTGAIIPRSTLEEIVEIAREKSITIFSDEVYRPLFHSISPADKEFPPSILSLGYEHTVATGSLSKAYALAGIRVGWIASRSKAIIEACASTRDYTTISVSQIDDAVASFALAPDCVSNLLQRNIGLAKKNLALLESFIESHRWACNWIRPVAGTTAFVRFNKMGKPVDDVAFCEMLLDRTGIMFVPGSACFGQGEDFKGYVRIGFVSETEVLEKGLEALEAFLEDGYDDVPVIKVLEQTRQRLVQLTHSLGSLVGSLNQSDPLPSWASLQSQASIISNNLVSVSEQLSEHNDLLSSLVAYPAPNYPGRTQSGTLEQLLRTKLDPRVEDWVSRGRSAGASALQDKDGLSEEELAELWEWAPIEANQEARRREWGGNYTLEEKEMGIQNVVTGLRRRLEEEEESEEEGEEEVDGDEMEIVGVHKRPGGAGVEFDVAAERNHVPSQAEPNTLAIDEVLRYIMTGAMPKSRQT</sequence>
<evidence type="ECO:0000313" key="5">
    <source>
        <dbReference type="EMBL" id="GAD93469.1"/>
    </source>
</evidence>
<dbReference type="Proteomes" id="UP000018001">
    <property type="component" value="Unassembled WGS sequence"/>
</dbReference>
<dbReference type="GO" id="GO:0016592">
    <property type="term" value="C:mediator complex"/>
    <property type="evidence" value="ECO:0007669"/>
    <property type="project" value="InterPro"/>
</dbReference>
<dbReference type="InterPro" id="IPR015424">
    <property type="entry name" value="PyrdxlP-dep_Trfase"/>
</dbReference>
<dbReference type="Gene3D" id="6.10.250.2610">
    <property type="match status" value="1"/>
</dbReference>
<dbReference type="eggNOG" id="KOG0257">
    <property type="taxonomic scope" value="Eukaryota"/>
</dbReference>
<feature type="domain" description="Aminotransferase class I/classII large" evidence="4">
    <location>
        <begin position="194"/>
        <end position="530"/>
    </location>
</feature>
<keyword evidence="2" id="KW-0663">Pyridoxal phosphate</keyword>
<protein>
    <submittedName>
        <fullName evidence="5">Aminotransferase, putative</fullName>
    </submittedName>
</protein>
<dbReference type="GO" id="GO:0003712">
    <property type="term" value="F:transcription coregulator activity"/>
    <property type="evidence" value="ECO:0007669"/>
    <property type="project" value="InterPro"/>
</dbReference>
<comment type="caution">
    <text evidence="5">The sequence shown here is derived from an EMBL/GenBank/DDBJ whole genome shotgun (WGS) entry which is preliminary data.</text>
</comment>
<dbReference type="Pfam" id="PF10232">
    <property type="entry name" value="Med8"/>
    <property type="match status" value="1"/>
</dbReference>
<dbReference type="InterPro" id="IPR004838">
    <property type="entry name" value="NHTrfase_class1_PyrdxlP-BS"/>
</dbReference>
<dbReference type="Gene3D" id="3.90.1150.10">
    <property type="entry name" value="Aspartate Aminotransferase, domain 1"/>
    <property type="match status" value="1"/>
</dbReference>
<keyword evidence="5" id="KW-0032">Aminotransferase</keyword>
<dbReference type="Pfam" id="PF00155">
    <property type="entry name" value="Aminotran_1_2"/>
    <property type="match status" value="1"/>
</dbReference>
<dbReference type="InterPro" id="IPR019364">
    <property type="entry name" value="Mediatior_Med8_fun/met"/>
</dbReference>
<dbReference type="PROSITE" id="PS00105">
    <property type="entry name" value="AA_TRANSFER_CLASS_1"/>
    <property type="match status" value="1"/>
</dbReference>
<keyword evidence="6" id="KW-1185">Reference proteome</keyword>
<evidence type="ECO:0000256" key="1">
    <source>
        <dbReference type="ARBA" id="ARBA00007441"/>
    </source>
</evidence>
<evidence type="ECO:0000256" key="2">
    <source>
        <dbReference type="ARBA" id="ARBA00022898"/>
    </source>
</evidence>
<feature type="compositionally biased region" description="Acidic residues" evidence="3">
    <location>
        <begin position="709"/>
        <end position="727"/>
    </location>
</feature>
<dbReference type="HOGENOM" id="CLU_359012_0_0_1"/>
<reference evidence="6" key="1">
    <citation type="journal article" date="2014" name="Genome Announc.">
        <title>Draft genome sequence of the formaldehyde-resistant fungus Byssochlamys spectabilis No. 5 (anamorph Paecilomyces variotii No. 5) (NBRC109023).</title>
        <authorList>
            <person name="Oka T."/>
            <person name="Ekino K."/>
            <person name="Fukuda K."/>
            <person name="Nomura Y."/>
        </authorList>
    </citation>
    <scope>NUCLEOTIDE SEQUENCE [LARGE SCALE GENOMIC DNA]</scope>
    <source>
        <strain evidence="6">No. 5 / NBRC 109023</strain>
    </source>
</reference>
<evidence type="ECO:0000259" key="4">
    <source>
        <dbReference type="Pfam" id="PF00155"/>
    </source>
</evidence>
<dbReference type="OrthoDB" id="7042322at2759"/>
<dbReference type="GO" id="GO:0006357">
    <property type="term" value="P:regulation of transcription by RNA polymerase II"/>
    <property type="evidence" value="ECO:0007669"/>
    <property type="project" value="InterPro"/>
</dbReference>
<dbReference type="SUPFAM" id="SSF53383">
    <property type="entry name" value="PLP-dependent transferases"/>
    <property type="match status" value="1"/>
</dbReference>
<dbReference type="CDD" id="cd00609">
    <property type="entry name" value="AAT_like"/>
    <property type="match status" value="1"/>
</dbReference>
<evidence type="ECO:0000256" key="3">
    <source>
        <dbReference type="SAM" id="MobiDB-lite"/>
    </source>
</evidence>
<organism evidence="5 6">
    <name type="scientific">Byssochlamys spectabilis (strain No. 5 / NBRC 109023)</name>
    <name type="common">Paecilomyces variotii</name>
    <dbReference type="NCBI Taxonomy" id="1356009"/>
    <lineage>
        <taxon>Eukaryota</taxon>
        <taxon>Fungi</taxon>
        <taxon>Dikarya</taxon>
        <taxon>Ascomycota</taxon>
        <taxon>Pezizomycotina</taxon>
        <taxon>Eurotiomycetes</taxon>
        <taxon>Eurotiomycetidae</taxon>
        <taxon>Eurotiales</taxon>
        <taxon>Thermoascaceae</taxon>
        <taxon>Paecilomyces</taxon>
    </lineage>
</organism>
<evidence type="ECO:0000313" key="6">
    <source>
        <dbReference type="Proteomes" id="UP000018001"/>
    </source>
</evidence>
<dbReference type="AlphaFoldDB" id="V5FAN3"/>
<dbReference type="Gene3D" id="1.20.58.1710">
    <property type="match status" value="1"/>
</dbReference>
<accession>V5FAN3</accession>
<dbReference type="Gene3D" id="3.40.640.10">
    <property type="entry name" value="Type I PLP-dependent aspartate aminotransferase-like (Major domain)"/>
    <property type="match status" value="1"/>
</dbReference>
<feature type="region of interest" description="Disordered" evidence="3">
    <location>
        <begin position="705"/>
        <end position="728"/>
    </location>
</feature>
<dbReference type="PANTHER" id="PTHR43510:SF1">
    <property type="entry name" value="AMINOTRANSFERASE FUNCTION, HYPOTHETICAL (EUROFUNG)"/>
    <property type="match status" value="1"/>
</dbReference>
<dbReference type="InterPro" id="IPR004839">
    <property type="entry name" value="Aminotransferase_I/II_large"/>
</dbReference>
<dbReference type="GO" id="GO:0008483">
    <property type="term" value="F:transaminase activity"/>
    <property type="evidence" value="ECO:0007669"/>
    <property type="project" value="UniProtKB-KW"/>
</dbReference>
<dbReference type="GO" id="GO:0030170">
    <property type="term" value="F:pyridoxal phosphate binding"/>
    <property type="evidence" value="ECO:0007669"/>
    <property type="project" value="InterPro"/>
</dbReference>
<dbReference type="PANTHER" id="PTHR43510">
    <property type="entry name" value="AMINOTRANSFERASE FUNCTION, HYPOTHETICAL (EUROFUNG)"/>
    <property type="match status" value="1"/>
</dbReference>
<dbReference type="InParanoid" id="V5FAN3"/>
<keyword evidence="5" id="KW-0808">Transferase</keyword>
<comment type="similarity">
    <text evidence="1">Belongs to the class-I pyridoxal-phosphate-dependent aminotransferase family.</text>
</comment>
<proteinExistence type="inferred from homology"/>
<dbReference type="InterPro" id="IPR015422">
    <property type="entry name" value="PyrdxlP-dep_Trfase_small"/>
</dbReference>